<comment type="caution">
    <text evidence="2">The sequence shown here is derived from an EMBL/GenBank/DDBJ whole genome shotgun (WGS) entry which is preliminary data.</text>
</comment>
<feature type="compositionally biased region" description="Polar residues" evidence="1">
    <location>
        <begin position="102"/>
        <end position="111"/>
    </location>
</feature>
<reference evidence="2 3" key="1">
    <citation type="submission" date="2017-08" db="EMBL/GenBank/DDBJ databases">
        <title>Pusillimonas indicus sp. nov., a member of the family Alcaligenaceae isolated from surface seawater.</title>
        <authorList>
            <person name="Li J."/>
        </authorList>
    </citation>
    <scope>NUCLEOTIDE SEQUENCE [LARGE SCALE GENOMIC DNA]</scope>
    <source>
        <strain evidence="2 3">L52-1-41</strain>
    </source>
</reference>
<sequence>MTITGFLKHIAPKTVQVDSWTISLDTDVPKTLGSKWVCLSVYLLNSTGNNCLQVRLLSIEQIDFSQTPAAPTAHGSAQRVLNDPTPPGACSHNPGFSFDPPHNSSLSQTSGAMVPGPGNAGSKATSSIGRAQTQTKPAVGGFVFENLPSPVNQATSKTPTLLQSTPGSKSSLTATPKVEQDNELLAQQARMQRYRALAAQHPDQFPDIPY</sequence>
<proteinExistence type="predicted"/>
<evidence type="ECO:0000256" key="1">
    <source>
        <dbReference type="SAM" id="MobiDB-lite"/>
    </source>
</evidence>
<feature type="compositionally biased region" description="Polar residues" evidence="1">
    <location>
        <begin position="122"/>
        <end position="134"/>
    </location>
</feature>
<feature type="compositionally biased region" description="Polar residues" evidence="1">
    <location>
        <begin position="150"/>
        <end position="174"/>
    </location>
</feature>
<organism evidence="2 3">
    <name type="scientific">Neopusillimonas maritima</name>
    <dbReference type="NCBI Taxonomy" id="2026239"/>
    <lineage>
        <taxon>Bacteria</taxon>
        <taxon>Pseudomonadati</taxon>
        <taxon>Pseudomonadota</taxon>
        <taxon>Betaproteobacteria</taxon>
        <taxon>Burkholderiales</taxon>
        <taxon>Alcaligenaceae</taxon>
        <taxon>Neopusillimonas</taxon>
    </lineage>
</organism>
<dbReference type="EMBL" id="NQYH01000005">
    <property type="protein sequence ID" value="RIY41015.1"/>
    <property type="molecule type" value="Genomic_DNA"/>
</dbReference>
<accession>A0A3A1YTP2</accession>
<gene>
    <name evidence="2" type="ORF">CJP73_07665</name>
</gene>
<feature type="region of interest" description="Disordered" evidence="1">
    <location>
        <begin position="68"/>
        <end position="134"/>
    </location>
</feature>
<dbReference type="Proteomes" id="UP000266206">
    <property type="component" value="Unassembled WGS sequence"/>
</dbReference>
<name>A0A3A1YTP2_9BURK</name>
<dbReference type="AlphaFoldDB" id="A0A3A1YTP2"/>
<evidence type="ECO:0000313" key="2">
    <source>
        <dbReference type="EMBL" id="RIY41015.1"/>
    </source>
</evidence>
<evidence type="ECO:0000313" key="3">
    <source>
        <dbReference type="Proteomes" id="UP000266206"/>
    </source>
</evidence>
<feature type="region of interest" description="Disordered" evidence="1">
    <location>
        <begin position="150"/>
        <end position="180"/>
    </location>
</feature>
<protein>
    <submittedName>
        <fullName evidence="2">Uncharacterized protein</fullName>
    </submittedName>
</protein>